<feature type="compositionally biased region" description="Basic and acidic residues" evidence="1">
    <location>
        <begin position="76"/>
        <end position="85"/>
    </location>
</feature>
<reference evidence="3" key="1">
    <citation type="journal article" date="2020" name="Nat. Commun.">
        <title>Large-scale genome sequencing of mycorrhizal fungi provides insights into the early evolution of symbiotic traits.</title>
        <authorList>
            <person name="Miyauchi S."/>
            <person name="Kiss E."/>
            <person name="Kuo A."/>
            <person name="Drula E."/>
            <person name="Kohler A."/>
            <person name="Sanchez-Garcia M."/>
            <person name="Morin E."/>
            <person name="Andreopoulos B."/>
            <person name="Barry K.W."/>
            <person name="Bonito G."/>
            <person name="Buee M."/>
            <person name="Carver A."/>
            <person name="Chen C."/>
            <person name="Cichocki N."/>
            <person name="Clum A."/>
            <person name="Culley D."/>
            <person name="Crous P.W."/>
            <person name="Fauchery L."/>
            <person name="Girlanda M."/>
            <person name="Hayes R.D."/>
            <person name="Keri Z."/>
            <person name="LaButti K."/>
            <person name="Lipzen A."/>
            <person name="Lombard V."/>
            <person name="Magnuson J."/>
            <person name="Maillard F."/>
            <person name="Murat C."/>
            <person name="Nolan M."/>
            <person name="Ohm R.A."/>
            <person name="Pangilinan J."/>
            <person name="Pereira M.F."/>
            <person name="Perotto S."/>
            <person name="Peter M."/>
            <person name="Pfister S."/>
            <person name="Riley R."/>
            <person name="Sitrit Y."/>
            <person name="Stielow J.B."/>
            <person name="Szollosi G."/>
            <person name="Zifcakova L."/>
            <person name="Stursova M."/>
            <person name="Spatafora J.W."/>
            <person name="Tedersoo L."/>
            <person name="Vaario L.M."/>
            <person name="Yamada A."/>
            <person name="Yan M."/>
            <person name="Wang P."/>
            <person name="Xu J."/>
            <person name="Bruns T."/>
            <person name="Baldrian P."/>
            <person name="Vilgalys R."/>
            <person name="Dunand C."/>
            <person name="Henrissat B."/>
            <person name="Grigoriev I.V."/>
            <person name="Hibbett D."/>
            <person name="Nagy L.G."/>
            <person name="Martin F.M."/>
        </authorList>
    </citation>
    <scope>NUCLEOTIDE SEQUENCE</scope>
    <source>
        <strain evidence="3">UP504</strain>
    </source>
</reference>
<proteinExistence type="predicted"/>
<dbReference type="AlphaFoldDB" id="A0A9P6B2X4"/>
<feature type="region of interest" description="Disordered" evidence="1">
    <location>
        <begin position="59"/>
        <end position="265"/>
    </location>
</feature>
<feature type="compositionally biased region" description="Low complexity" evidence="1">
    <location>
        <begin position="145"/>
        <end position="158"/>
    </location>
</feature>
<accession>A0A9P6B2X4</accession>
<dbReference type="Gene3D" id="1.20.58.120">
    <property type="entry name" value="BAG domain"/>
    <property type="match status" value="1"/>
</dbReference>
<feature type="compositionally biased region" description="Acidic residues" evidence="1">
    <location>
        <begin position="499"/>
        <end position="508"/>
    </location>
</feature>
<sequence>MNALGSLLGSLGLNIDSSANEREAPVSSRAPASLPTTVPSGQGADLDAFKAVLASLGLSIGEPSSPSSRDTPAQAPKEDEPQQREPHRKRSVRFATDGQEPTRVSAPASAQKQHTGTPAPVGYTYAAPSSAQPDALRHQVQQSRAATAPTAVSAPATAESRRRDDAAAEAQQIMHAIRLSLDPANDVKPSDISAPAPTLPPAPSDSTERGRPVTREQMKEQATTTGTSPAVSAVPAHASASSSTPAAVRIPVRSPSPPTSKARSPMETIEVIEARFVNLEYEFVFPEHVDFAEPSSSPTPSLLYTPANAPIRQHESDLTSLMTQLDAVDSEGQGSVRAARKELVLRIEAALEKLDSAKAEAWTKQKPVAAAAKPEEPMPIADETHWEPLTSGVANDPTFEDPAVIDDREGSHVIVSAEIAPVVEVEVPAAPEQVSTSAPVEPSISVEAPASVAESISSYPPSLTSSSKSEIVPTLTADVEGDDTISTDSSPIHVPSDFEASESEAEEMPLEKGDDIPPSMEESARLERNTEFVML</sequence>
<keyword evidence="4" id="KW-1185">Reference proteome</keyword>
<dbReference type="PROSITE" id="PS51035">
    <property type="entry name" value="BAG"/>
    <property type="match status" value="1"/>
</dbReference>
<organism evidence="3 4">
    <name type="scientific">Hydnum rufescens UP504</name>
    <dbReference type="NCBI Taxonomy" id="1448309"/>
    <lineage>
        <taxon>Eukaryota</taxon>
        <taxon>Fungi</taxon>
        <taxon>Dikarya</taxon>
        <taxon>Basidiomycota</taxon>
        <taxon>Agaricomycotina</taxon>
        <taxon>Agaricomycetes</taxon>
        <taxon>Cantharellales</taxon>
        <taxon>Hydnaceae</taxon>
        <taxon>Hydnum</taxon>
    </lineage>
</organism>
<feature type="compositionally biased region" description="Basic and acidic residues" evidence="1">
    <location>
        <begin position="522"/>
        <end position="535"/>
    </location>
</feature>
<evidence type="ECO:0000256" key="1">
    <source>
        <dbReference type="SAM" id="MobiDB-lite"/>
    </source>
</evidence>
<feature type="region of interest" description="Disordered" evidence="1">
    <location>
        <begin position="19"/>
        <end position="43"/>
    </location>
</feature>
<evidence type="ECO:0000313" key="3">
    <source>
        <dbReference type="EMBL" id="KAF9516723.1"/>
    </source>
</evidence>
<comment type="caution">
    <text evidence="3">The sequence shown here is derived from an EMBL/GenBank/DDBJ whole genome shotgun (WGS) entry which is preliminary data.</text>
</comment>
<evidence type="ECO:0000259" key="2">
    <source>
        <dbReference type="PROSITE" id="PS51035"/>
    </source>
</evidence>
<gene>
    <name evidence="3" type="ORF">BS47DRAFT_627462</name>
</gene>
<dbReference type="InterPro" id="IPR003103">
    <property type="entry name" value="BAG_domain"/>
</dbReference>
<dbReference type="Proteomes" id="UP000886523">
    <property type="component" value="Unassembled WGS sequence"/>
</dbReference>
<evidence type="ECO:0000313" key="4">
    <source>
        <dbReference type="Proteomes" id="UP000886523"/>
    </source>
</evidence>
<dbReference type="GO" id="GO:0051087">
    <property type="term" value="F:protein-folding chaperone binding"/>
    <property type="evidence" value="ECO:0007669"/>
    <property type="project" value="InterPro"/>
</dbReference>
<name>A0A9P6B2X4_9AGAM</name>
<dbReference type="OrthoDB" id="333905at2759"/>
<feature type="compositionally biased region" description="Basic and acidic residues" evidence="1">
    <location>
        <begin position="206"/>
        <end position="219"/>
    </location>
</feature>
<feature type="region of interest" description="Disordered" evidence="1">
    <location>
        <begin position="480"/>
        <end position="535"/>
    </location>
</feature>
<dbReference type="InterPro" id="IPR036533">
    <property type="entry name" value="BAG_dom_sf"/>
</dbReference>
<feature type="compositionally biased region" description="Polar residues" evidence="1">
    <location>
        <begin position="62"/>
        <end position="71"/>
    </location>
</feature>
<dbReference type="SUPFAM" id="SSF63491">
    <property type="entry name" value="BAG domain"/>
    <property type="match status" value="1"/>
</dbReference>
<dbReference type="Pfam" id="PF02179">
    <property type="entry name" value="BAG"/>
    <property type="match status" value="1"/>
</dbReference>
<dbReference type="EMBL" id="MU128937">
    <property type="protein sequence ID" value="KAF9516723.1"/>
    <property type="molecule type" value="Genomic_DNA"/>
</dbReference>
<protein>
    <recommendedName>
        <fullName evidence="2">BAG domain-containing protein</fullName>
    </recommendedName>
</protein>
<feature type="compositionally biased region" description="Low complexity" evidence="1">
    <location>
        <begin position="228"/>
        <end position="248"/>
    </location>
</feature>
<feature type="domain" description="BAG" evidence="2">
    <location>
        <begin position="318"/>
        <end position="358"/>
    </location>
</feature>